<feature type="transmembrane region" description="Helical" evidence="6">
    <location>
        <begin position="41"/>
        <end position="69"/>
    </location>
</feature>
<dbReference type="PANTHER" id="PTHR30086">
    <property type="entry name" value="ARGININE EXPORTER PROTEIN ARGO"/>
    <property type="match status" value="1"/>
</dbReference>
<proteinExistence type="predicted"/>
<evidence type="ECO:0000313" key="7">
    <source>
        <dbReference type="EMBL" id="CAB4534881.1"/>
    </source>
</evidence>
<feature type="transmembrane region" description="Helical" evidence="6">
    <location>
        <begin position="145"/>
        <end position="168"/>
    </location>
</feature>
<evidence type="ECO:0000256" key="1">
    <source>
        <dbReference type="ARBA" id="ARBA00004651"/>
    </source>
</evidence>
<evidence type="ECO:0000256" key="6">
    <source>
        <dbReference type="SAM" id="Phobius"/>
    </source>
</evidence>
<dbReference type="GO" id="GO:0015171">
    <property type="term" value="F:amino acid transmembrane transporter activity"/>
    <property type="evidence" value="ECO:0007669"/>
    <property type="project" value="TreeGrafter"/>
</dbReference>
<dbReference type="EMBL" id="CAEZWU010000125">
    <property type="protein sequence ID" value="CAB4672392.1"/>
    <property type="molecule type" value="Genomic_DNA"/>
</dbReference>
<evidence type="ECO:0000256" key="3">
    <source>
        <dbReference type="ARBA" id="ARBA00022692"/>
    </source>
</evidence>
<keyword evidence="4 6" id="KW-1133">Transmembrane helix</keyword>
<keyword evidence="2" id="KW-1003">Cell membrane</keyword>
<dbReference type="EMBL" id="CAEZUN010000011">
    <property type="protein sequence ID" value="CAB4592593.1"/>
    <property type="molecule type" value="Genomic_DNA"/>
</dbReference>
<feature type="transmembrane region" description="Helical" evidence="6">
    <location>
        <begin position="189"/>
        <end position="207"/>
    </location>
</feature>
<evidence type="ECO:0000256" key="2">
    <source>
        <dbReference type="ARBA" id="ARBA00022475"/>
    </source>
</evidence>
<evidence type="ECO:0000313" key="8">
    <source>
        <dbReference type="EMBL" id="CAB4592593.1"/>
    </source>
</evidence>
<organism evidence="8">
    <name type="scientific">freshwater metagenome</name>
    <dbReference type="NCBI Taxonomy" id="449393"/>
    <lineage>
        <taxon>unclassified sequences</taxon>
        <taxon>metagenomes</taxon>
        <taxon>ecological metagenomes</taxon>
    </lineage>
</organism>
<evidence type="ECO:0000256" key="5">
    <source>
        <dbReference type="ARBA" id="ARBA00023136"/>
    </source>
</evidence>
<comment type="subcellular location">
    <subcellularLocation>
        <location evidence="1">Cell membrane</location>
        <topology evidence="1">Multi-pass membrane protein</topology>
    </subcellularLocation>
</comment>
<dbReference type="EMBL" id="CAEZSE010000077">
    <property type="protein sequence ID" value="CAB4534881.1"/>
    <property type="molecule type" value="Genomic_DNA"/>
</dbReference>
<dbReference type="InterPro" id="IPR001123">
    <property type="entry name" value="LeuE-type"/>
</dbReference>
<accession>A0A6J6G091</accession>
<dbReference type="Pfam" id="PF01810">
    <property type="entry name" value="LysE"/>
    <property type="match status" value="1"/>
</dbReference>
<dbReference type="PIRSF" id="PIRSF006324">
    <property type="entry name" value="LeuE"/>
    <property type="match status" value="1"/>
</dbReference>
<name>A0A6J6G091_9ZZZZ</name>
<dbReference type="AlphaFoldDB" id="A0A6J6G091"/>
<reference evidence="8" key="1">
    <citation type="submission" date="2020-05" db="EMBL/GenBank/DDBJ databases">
        <authorList>
            <person name="Chiriac C."/>
            <person name="Salcher M."/>
            <person name="Ghai R."/>
            <person name="Kavagutti S V."/>
        </authorList>
    </citation>
    <scope>NUCLEOTIDE SEQUENCE</scope>
</reference>
<protein>
    <submittedName>
        <fullName evidence="8">Unannotated protein</fullName>
    </submittedName>
</protein>
<dbReference type="GO" id="GO:0005886">
    <property type="term" value="C:plasma membrane"/>
    <property type="evidence" value="ECO:0007669"/>
    <property type="project" value="UniProtKB-SubCell"/>
</dbReference>
<feature type="transmembrane region" description="Helical" evidence="6">
    <location>
        <begin position="6"/>
        <end position="29"/>
    </location>
</feature>
<evidence type="ECO:0000256" key="4">
    <source>
        <dbReference type="ARBA" id="ARBA00022989"/>
    </source>
</evidence>
<gene>
    <name evidence="7" type="ORF">UFOPK1353_00584</name>
    <name evidence="8" type="ORF">UFOPK1826_00150</name>
    <name evidence="9" type="ORF">UFOPK2292_00878</name>
</gene>
<keyword evidence="3 6" id="KW-0812">Transmembrane</keyword>
<evidence type="ECO:0000313" key="9">
    <source>
        <dbReference type="EMBL" id="CAB4672392.1"/>
    </source>
</evidence>
<sequence length="208" mass="21927">MPDLNSLISFAIASLALLVIPGPAVLYVINRSVSDGRSIGYAGVLGIELGTFMHVLAATAGLSAILAASPSAFNAVKYSGAVYLVFIGLRTLTRRPAIIDASASSMTKAQAFRQGFIINTLNPKVALFFLSFLPQFIDQDKSSNALQALTLGTVFVICGFFTDGIYSLTASSLREVLVKGKTLPFVQRYVAGVVFVVLGLVASLAKIS</sequence>
<keyword evidence="5 6" id="KW-0472">Membrane</keyword>
<dbReference type="PANTHER" id="PTHR30086:SF20">
    <property type="entry name" value="ARGININE EXPORTER PROTEIN ARGO-RELATED"/>
    <property type="match status" value="1"/>
</dbReference>